<dbReference type="SMART" id="SM00388">
    <property type="entry name" value="HisKA"/>
    <property type="match status" value="1"/>
</dbReference>
<evidence type="ECO:0000313" key="9">
    <source>
        <dbReference type="Proteomes" id="UP000238442"/>
    </source>
</evidence>
<dbReference type="PANTHER" id="PTHR43547:SF2">
    <property type="entry name" value="HYBRID SIGNAL TRANSDUCTION HISTIDINE KINASE C"/>
    <property type="match status" value="1"/>
</dbReference>
<dbReference type="InterPro" id="IPR005467">
    <property type="entry name" value="His_kinase_dom"/>
</dbReference>
<name>A0A2S0I066_9FLAO</name>
<dbReference type="OrthoDB" id="1933776at2"/>
<dbReference type="SMART" id="SM00387">
    <property type="entry name" value="HATPase_c"/>
    <property type="match status" value="1"/>
</dbReference>
<sequence length="423" mass="48863">MYRNRNLYIVLFAAAIIGLFIIQYQYLRIGLNLARVQFGENIALSSEVITEDLSTENQLSFLVLQSLKKDDSFFKLSVDSIQEASRHFLSDFIQSRLVANGIEKEFDYSLFTKDSTYYLESPVKLKPDPTIVRYPIELKGYLPLALNKQLILELHFKDLNRYFLSQLNGMVIPSLVFIVIIILVIIWIMKSYLSQRSLIISTNEFINNFTHELKTPVFSISLASGILEKDIEAKHKPVFSIIKLQVERLRRHIDKILELSMIESKKQLFQMEQLDFRPLLVKVCEEYKALVQLEEVEFNFTIEEAEFKLKGVGSHLENAILNLLDNSKKYSNNPEIRLSAQKEGKHLTIKINDNGWGINPKDVQRIFKKYVRVIPDNMQNVSGYGLGLSYVQEVLKRHKGKIEVNSEVGRGTDVIIKLPLINE</sequence>
<dbReference type="PROSITE" id="PS50109">
    <property type="entry name" value="HIS_KIN"/>
    <property type="match status" value="1"/>
</dbReference>
<feature type="transmembrane region" description="Helical" evidence="6">
    <location>
        <begin position="170"/>
        <end position="189"/>
    </location>
</feature>
<dbReference type="SUPFAM" id="SSF55874">
    <property type="entry name" value="ATPase domain of HSP90 chaperone/DNA topoisomerase II/histidine kinase"/>
    <property type="match status" value="1"/>
</dbReference>
<feature type="transmembrane region" description="Helical" evidence="6">
    <location>
        <begin position="7"/>
        <end position="26"/>
    </location>
</feature>
<dbReference type="KEGG" id="aue:C5O00_11795"/>
<keyword evidence="3" id="KW-0597">Phosphoprotein</keyword>
<dbReference type="InterPro" id="IPR004358">
    <property type="entry name" value="Sig_transdc_His_kin-like_C"/>
</dbReference>
<protein>
    <recommendedName>
        <fullName evidence="2">histidine kinase</fullName>
        <ecNumber evidence="2">2.7.13.3</ecNumber>
    </recommendedName>
</protein>
<dbReference type="PANTHER" id="PTHR43547">
    <property type="entry name" value="TWO-COMPONENT HISTIDINE KINASE"/>
    <property type="match status" value="1"/>
</dbReference>
<evidence type="ECO:0000256" key="5">
    <source>
        <dbReference type="ARBA" id="ARBA00022777"/>
    </source>
</evidence>
<dbReference type="InterPro" id="IPR003594">
    <property type="entry name" value="HATPase_dom"/>
</dbReference>
<dbReference type="Pfam" id="PF00512">
    <property type="entry name" value="HisKA"/>
    <property type="match status" value="1"/>
</dbReference>
<evidence type="ECO:0000256" key="1">
    <source>
        <dbReference type="ARBA" id="ARBA00000085"/>
    </source>
</evidence>
<dbReference type="GO" id="GO:0000155">
    <property type="term" value="F:phosphorelay sensor kinase activity"/>
    <property type="evidence" value="ECO:0007669"/>
    <property type="project" value="InterPro"/>
</dbReference>
<dbReference type="RefSeq" id="WP_105217053.1">
    <property type="nucleotide sequence ID" value="NZ_CP027062.1"/>
</dbReference>
<dbReference type="AlphaFoldDB" id="A0A2S0I066"/>
<evidence type="ECO:0000256" key="3">
    <source>
        <dbReference type="ARBA" id="ARBA00022553"/>
    </source>
</evidence>
<dbReference type="PRINTS" id="PR00344">
    <property type="entry name" value="BCTRLSENSOR"/>
</dbReference>
<dbReference type="EMBL" id="CP027062">
    <property type="protein sequence ID" value="AVI51813.1"/>
    <property type="molecule type" value="Genomic_DNA"/>
</dbReference>
<dbReference type="Gene3D" id="1.10.287.130">
    <property type="match status" value="1"/>
</dbReference>
<evidence type="ECO:0000259" key="7">
    <source>
        <dbReference type="PROSITE" id="PS50109"/>
    </source>
</evidence>
<dbReference type="InterPro" id="IPR036097">
    <property type="entry name" value="HisK_dim/P_sf"/>
</dbReference>
<keyword evidence="6" id="KW-1133">Transmembrane helix</keyword>
<dbReference type="SUPFAM" id="SSF47384">
    <property type="entry name" value="Homodimeric domain of signal transducing histidine kinase"/>
    <property type="match status" value="1"/>
</dbReference>
<keyword evidence="9" id="KW-1185">Reference proteome</keyword>
<keyword evidence="6" id="KW-0472">Membrane</keyword>
<feature type="domain" description="Histidine kinase" evidence="7">
    <location>
        <begin position="208"/>
        <end position="422"/>
    </location>
</feature>
<dbReference type="Pfam" id="PF02518">
    <property type="entry name" value="HATPase_c"/>
    <property type="match status" value="1"/>
</dbReference>
<proteinExistence type="predicted"/>
<dbReference type="CDD" id="cd00082">
    <property type="entry name" value="HisKA"/>
    <property type="match status" value="1"/>
</dbReference>
<dbReference type="Proteomes" id="UP000238442">
    <property type="component" value="Chromosome"/>
</dbReference>
<organism evidence="8 9">
    <name type="scientific">Pukyongia salina</name>
    <dbReference type="NCBI Taxonomy" id="2094025"/>
    <lineage>
        <taxon>Bacteria</taxon>
        <taxon>Pseudomonadati</taxon>
        <taxon>Bacteroidota</taxon>
        <taxon>Flavobacteriia</taxon>
        <taxon>Flavobacteriales</taxon>
        <taxon>Flavobacteriaceae</taxon>
        <taxon>Pukyongia</taxon>
    </lineage>
</organism>
<keyword evidence="5 8" id="KW-0418">Kinase</keyword>
<reference evidence="8 9" key="1">
    <citation type="submission" date="2018-02" db="EMBL/GenBank/DDBJ databases">
        <title>Genomic analysis of the strain RR4-38 isolated from a seawater recirculating aquaculture system.</title>
        <authorList>
            <person name="Kim Y.-S."/>
            <person name="Jang Y.H."/>
            <person name="Kim K.-H."/>
        </authorList>
    </citation>
    <scope>NUCLEOTIDE SEQUENCE [LARGE SCALE GENOMIC DNA]</scope>
    <source>
        <strain evidence="8 9">RR4-38</strain>
    </source>
</reference>
<keyword evidence="6" id="KW-0812">Transmembrane</keyword>
<dbReference type="Gene3D" id="3.30.565.10">
    <property type="entry name" value="Histidine kinase-like ATPase, C-terminal domain"/>
    <property type="match status" value="1"/>
</dbReference>
<evidence type="ECO:0000256" key="2">
    <source>
        <dbReference type="ARBA" id="ARBA00012438"/>
    </source>
</evidence>
<dbReference type="InterPro" id="IPR036890">
    <property type="entry name" value="HATPase_C_sf"/>
</dbReference>
<accession>A0A2S0I066</accession>
<dbReference type="InterPro" id="IPR003661">
    <property type="entry name" value="HisK_dim/P_dom"/>
</dbReference>
<dbReference type="EC" id="2.7.13.3" evidence="2"/>
<evidence type="ECO:0000256" key="4">
    <source>
        <dbReference type="ARBA" id="ARBA00022679"/>
    </source>
</evidence>
<gene>
    <name evidence="8" type="ORF">C5O00_11795</name>
</gene>
<evidence type="ECO:0000256" key="6">
    <source>
        <dbReference type="SAM" id="Phobius"/>
    </source>
</evidence>
<evidence type="ECO:0000313" key="8">
    <source>
        <dbReference type="EMBL" id="AVI51813.1"/>
    </source>
</evidence>
<comment type="catalytic activity">
    <reaction evidence="1">
        <text>ATP + protein L-histidine = ADP + protein N-phospho-L-histidine.</text>
        <dbReference type="EC" id="2.7.13.3"/>
    </reaction>
</comment>
<dbReference type="FunFam" id="3.30.565.10:FF:000006">
    <property type="entry name" value="Sensor histidine kinase WalK"/>
    <property type="match status" value="1"/>
</dbReference>
<keyword evidence="4" id="KW-0808">Transferase</keyword>